<evidence type="ECO:0000313" key="3">
    <source>
        <dbReference type="EMBL" id="KAK8861472.1"/>
    </source>
</evidence>
<dbReference type="GeneID" id="92179551"/>
<feature type="transmembrane region" description="Helical" evidence="2">
    <location>
        <begin position="83"/>
        <end position="102"/>
    </location>
</feature>
<evidence type="ECO:0000256" key="1">
    <source>
        <dbReference type="SAM" id="MobiDB-lite"/>
    </source>
</evidence>
<protein>
    <recommendedName>
        <fullName evidence="5">Chitin synthase export chaperone</fullName>
    </recommendedName>
</protein>
<reference evidence="3 4" key="1">
    <citation type="journal article" date="2024" name="bioRxiv">
        <title>Comparative genomics of Cryptococcus and Kwoniella reveals pathogenesis evolution and contrasting karyotype dynamics via intercentromeric recombination or chromosome fusion.</title>
        <authorList>
            <person name="Coelho M.A."/>
            <person name="David-Palma M."/>
            <person name="Shea T."/>
            <person name="Bowers K."/>
            <person name="McGinley-Smith S."/>
            <person name="Mohammad A.W."/>
            <person name="Gnirke A."/>
            <person name="Yurkov A.M."/>
            <person name="Nowrousian M."/>
            <person name="Sun S."/>
            <person name="Cuomo C.A."/>
            <person name="Heitman J."/>
        </authorList>
    </citation>
    <scope>NUCLEOTIDE SEQUENCE [LARGE SCALE GENOMIC DNA]</scope>
    <source>
        <strain evidence="3 4">CBS 13917</strain>
    </source>
</reference>
<accession>A0AAW0YR63</accession>
<organism evidence="3 4">
    <name type="scientific">Kwoniella newhampshirensis</name>
    <dbReference type="NCBI Taxonomy" id="1651941"/>
    <lineage>
        <taxon>Eukaryota</taxon>
        <taxon>Fungi</taxon>
        <taxon>Dikarya</taxon>
        <taxon>Basidiomycota</taxon>
        <taxon>Agaricomycotina</taxon>
        <taxon>Tremellomycetes</taxon>
        <taxon>Tremellales</taxon>
        <taxon>Cryptococcaceae</taxon>
        <taxon>Kwoniella</taxon>
    </lineage>
</organism>
<feature type="region of interest" description="Disordered" evidence="1">
    <location>
        <begin position="271"/>
        <end position="304"/>
    </location>
</feature>
<feature type="transmembrane region" description="Helical" evidence="2">
    <location>
        <begin position="202"/>
        <end position="223"/>
    </location>
</feature>
<dbReference type="Proteomes" id="UP001388673">
    <property type="component" value="Unassembled WGS sequence"/>
</dbReference>
<proteinExistence type="predicted"/>
<dbReference type="RefSeq" id="XP_066804097.1">
    <property type="nucleotide sequence ID" value="XM_066945408.1"/>
</dbReference>
<feature type="transmembrane region" description="Helical" evidence="2">
    <location>
        <begin position="171"/>
        <end position="190"/>
    </location>
</feature>
<dbReference type="AlphaFoldDB" id="A0AAW0YR63"/>
<keyword evidence="4" id="KW-1185">Reference proteome</keyword>
<feature type="transmembrane region" description="Helical" evidence="2">
    <location>
        <begin position="27"/>
        <end position="45"/>
    </location>
</feature>
<feature type="transmembrane region" description="Helical" evidence="2">
    <location>
        <begin position="130"/>
        <end position="151"/>
    </location>
</feature>
<feature type="transmembrane region" description="Helical" evidence="2">
    <location>
        <begin position="57"/>
        <end position="77"/>
    </location>
</feature>
<feature type="transmembrane region" description="Helical" evidence="2">
    <location>
        <begin position="235"/>
        <end position="257"/>
    </location>
</feature>
<dbReference type="EMBL" id="JBCAWK010000004">
    <property type="protein sequence ID" value="KAK8861472.1"/>
    <property type="molecule type" value="Genomic_DNA"/>
</dbReference>
<evidence type="ECO:0000256" key="2">
    <source>
        <dbReference type="SAM" id="Phobius"/>
    </source>
</evidence>
<dbReference type="KEGG" id="kne:92179551"/>
<evidence type="ECO:0008006" key="5">
    <source>
        <dbReference type="Google" id="ProtNLM"/>
    </source>
</evidence>
<comment type="caution">
    <text evidence="3">The sequence shown here is derived from an EMBL/GenBank/DDBJ whole genome shotgun (WGS) entry which is preliminary data.</text>
</comment>
<evidence type="ECO:0000313" key="4">
    <source>
        <dbReference type="Proteomes" id="UP001388673"/>
    </source>
</evidence>
<keyword evidence="2" id="KW-0472">Membrane</keyword>
<name>A0AAW0YR63_9TREE</name>
<keyword evidence="2" id="KW-1133">Transmembrane helix</keyword>
<gene>
    <name evidence="3" type="ORF">IAR55_002292</name>
</gene>
<sequence length="332" mass="37038">MSDIQHAGYDVVKNINFTGGFPTSKDLAPSAVFLVAYVITIPLLIMRLFRKSDRTIVLLRPTLFVGARVAMLIMRVIMSRRSYGIGSLIGELILTSVGYLFLIDPYIQCWRRHVEGNVSRLDRPVWLKPLAWSLWGLLVISIIITVLSGALVNKAFESQSWLTAVRGLRHAGFILSMVVVAVTAMVIVVTHYQFKLPTWKTLYLLIPTCCLVTVAVFRVVQSFTDNPTAAVRSRAAFYVLQMLFEYITYIFVIAVSLPGWYPGDKTHLTNIRRGTGGESQAGESGSKAEYPDSQPQQTRSSRTDRLIIVRLVRHLSKRKGTTTGKKNGAGDV</sequence>
<keyword evidence="2" id="KW-0812">Transmembrane</keyword>